<dbReference type="SUPFAM" id="SSF56300">
    <property type="entry name" value="Metallo-dependent phosphatases"/>
    <property type="match status" value="1"/>
</dbReference>
<dbReference type="PANTHER" id="PTHR10139">
    <property type="entry name" value="DOUBLE-STRAND BREAK REPAIR PROTEIN MRE11"/>
    <property type="match status" value="1"/>
</dbReference>
<dbReference type="GO" id="GO:0000724">
    <property type="term" value="P:double-strand break repair via homologous recombination"/>
    <property type="evidence" value="ECO:0007669"/>
    <property type="project" value="TreeGrafter"/>
</dbReference>
<protein>
    <submittedName>
        <fullName evidence="5">Metallophos domain-containing protein</fullName>
    </submittedName>
</protein>
<name>A0A183IVM7_9BILA</name>
<gene>
    <name evidence="3" type="ORF">SBAD_LOCUS7674</name>
</gene>
<dbReference type="GO" id="GO:0030870">
    <property type="term" value="C:Mre11 complex"/>
    <property type="evidence" value="ECO:0007669"/>
    <property type="project" value="TreeGrafter"/>
</dbReference>
<dbReference type="Pfam" id="PF00149">
    <property type="entry name" value="Metallophos"/>
    <property type="match status" value="1"/>
</dbReference>
<dbReference type="GO" id="GO:0000014">
    <property type="term" value="F:single-stranded DNA endodeoxyribonuclease activity"/>
    <property type="evidence" value="ECO:0007669"/>
    <property type="project" value="TreeGrafter"/>
</dbReference>
<dbReference type="OrthoDB" id="30417at2759"/>
<evidence type="ECO:0000313" key="5">
    <source>
        <dbReference type="WBParaSite" id="SBAD_0000796501-mRNA-1"/>
    </source>
</evidence>
<dbReference type="InterPro" id="IPR004843">
    <property type="entry name" value="Calcineurin-like_PHP"/>
</dbReference>
<dbReference type="WBParaSite" id="SBAD_0000796501-mRNA-1">
    <property type="protein sequence ID" value="SBAD_0000796501-mRNA-1"/>
    <property type="gene ID" value="SBAD_0000796501"/>
</dbReference>
<reference evidence="3 4" key="2">
    <citation type="submission" date="2018-11" db="EMBL/GenBank/DDBJ databases">
        <authorList>
            <consortium name="Pathogen Informatics"/>
        </authorList>
    </citation>
    <scope>NUCLEOTIDE SEQUENCE [LARGE SCALE GENOMIC DNA]</scope>
</reference>
<dbReference type="GO" id="GO:0007095">
    <property type="term" value="P:mitotic G2 DNA damage checkpoint signaling"/>
    <property type="evidence" value="ECO:0007669"/>
    <property type="project" value="TreeGrafter"/>
</dbReference>
<dbReference type="InterPro" id="IPR029052">
    <property type="entry name" value="Metallo-depent_PP-like"/>
</dbReference>
<dbReference type="EMBL" id="UZAM01010840">
    <property type="protein sequence ID" value="VDP13894.1"/>
    <property type="molecule type" value="Genomic_DNA"/>
</dbReference>
<evidence type="ECO:0000256" key="1">
    <source>
        <dbReference type="ARBA" id="ARBA00022801"/>
    </source>
</evidence>
<accession>A0A183IVM7</accession>
<dbReference type="GO" id="GO:0000723">
    <property type="term" value="P:telomere maintenance"/>
    <property type="evidence" value="ECO:0007669"/>
    <property type="project" value="TreeGrafter"/>
</dbReference>
<dbReference type="GO" id="GO:0006303">
    <property type="term" value="P:double-strand break repair via nonhomologous end joining"/>
    <property type="evidence" value="ECO:0007669"/>
    <property type="project" value="TreeGrafter"/>
</dbReference>
<dbReference type="Gene3D" id="3.60.21.10">
    <property type="match status" value="1"/>
</dbReference>
<organism evidence="5">
    <name type="scientific">Soboliphyme baturini</name>
    <dbReference type="NCBI Taxonomy" id="241478"/>
    <lineage>
        <taxon>Eukaryota</taxon>
        <taxon>Metazoa</taxon>
        <taxon>Ecdysozoa</taxon>
        <taxon>Nematoda</taxon>
        <taxon>Enoplea</taxon>
        <taxon>Dorylaimia</taxon>
        <taxon>Dioctophymatida</taxon>
        <taxon>Dioctophymatoidea</taxon>
        <taxon>Soboliphymatidae</taxon>
        <taxon>Soboliphyme</taxon>
    </lineage>
</organism>
<dbReference type="GO" id="GO:0042138">
    <property type="term" value="P:meiotic DNA double-strand break formation"/>
    <property type="evidence" value="ECO:0007669"/>
    <property type="project" value="TreeGrafter"/>
</dbReference>
<evidence type="ECO:0000259" key="2">
    <source>
        <dbReference type="Pfam" id="PF00149"/>
    </source>
</evidence>
<sequence length="282" mass="32010">MVVGSMDTFEILIATDIHIGFAEKDPVRRDDSINTFEEVLQIAQKRNVDLVLLGGDLFHESKPSRYCLYRCMELLRKYCLSDRPVCFELVSENEASFAHSAFAHVNYEDSNLNVGLPVFTIHGNHDDIGSNGLGAMDLLHVSGLVNYFGKNTTMENVTISPLLLRKGNTTLALYGLGAMKDDRLHRLFLDHKVSFSKLQEGSSIGLCFSMMVIHQNRARHNVCNWIPESMLPDFLDLVVWGHEHPCLIGKRWVCRCNKSFIIDTYISMHLLPYTHAETLNSY</sequence>
<dbReference type="AlphaFoldDB" id="A0A183IVM7"/>
<dbReference type="GO" id="GO:0035861">
    <property type="term" value="C:site of double-strand break"/>
    <property type="evidence" value="ECO:0007669"/>
    <property type="project" value="TreeGrafter"/>
</dbReference>
<evidence type="ECO:0000313" key="3">
    <source>
        <dbReference type="EMBL" id="VDP13894.1"/>
    </source>
</evidence>
<proteinExistence type="predicted"/>
<dbReference type="PANTHER" id="PTHR10139:SF1">
    <property type="entry name" value="DOUBLE-STRAND BREAK REPAIR PROTEIN MRE11"/>
    <property type="match status" value="1"/>
</dbReference>
<dbReference type="InterPro" id="IPR041796">
    <property type="entry name" value="Mre11_N"/>
</dbReference>
<keyword evidence="4" id="KW-1185">Reference proteome</keyword>
<dbReference type="GO" id="GO:0031573">
    <property type="term" value="P:mitotic intra-S DNA damage checkpoint signaling"/>
    <property type="evidence" value="ECO:0007669"/>
    <property type="project" value="TreeGrafter"/>
</dbReference>
<reference evidence="5" key="1">
    <citation type="submission" date="2016-06" db="UniProtKB">
        <authorList>
            <consortium name="WormBaseParasite"/>
        </authorList>
    </citation>
    <scope>IDENTIFICATION</scope>
</reference>
<dbReference type="CDD" id="cd00840">
    <property type="entry name" value="MPP_Mre11_N"/>
    <property type="match status" value="1"/>
</dbReference>
<evidence type="ECO:0000313" key="4">
    <source>
        <dbReference type="Proteomes" id="UP000270296"/>
    </source>
</evidence>
<dbReference type="GO" id="GO:0097552">
    <property type="term" value="P:mitochondrial double-strand break repair via homologous recombination"/>
    <property type="evidence" value="ECO:0007669"/>
    <property type="project" value="TreeGrafter"/>
</dbReference>
<keyword evidence="1" id="KW-0378">Hydrolase</keyword>
<dbReference type="Proteomes" id="UP000270296">
    <property type="component" value="Unassembled WGS sequence"/>
</dbReference>
<feature type="domain" description="Calcineurin-like phosphoesterase" evidence="2">
    <location>
        <begin position="11"/>
        <end position="245"/>
    </location>
</feature>